<name>A0A2G2ZUH1_CAPAN</name>
<proteinExistence type="predicted"/>
<sequence length="149" mass="16972">MIESSPFIYVSSNFAMIVFHHESGPVKNNLSTSPLSSSRLDFWSKPNNEMRQKSKDSFTPIGESCPSLFQRLVHRGMISHLLGYIPDPYSRSFDPNIRCAYHSNVQGHSIEDYSALKREIEKMVQDKEIMVQNIDSEENSTHADMQTSG</sequence>
<protein>
    <submittedName>
        <fullName evidence="1">Uncharacterized protein</fullName>
    </submittedName>
</protein>
<dbReference type="PANTHER" id="PTHR32108:SF9">
    <property type="entry name" value="REVERSE TRANSCRIPTASE RNASE H-LIKE DOMAIN-CONTAINING PROTEIN"/>
    <property type="match status" value="1"/>
</dbReference>
<dbReference type="Gramene" id="PHT85630">
    <property type="protein sequence ID" value="PHT85630"/>
    <property type="gene ID" value="T459_07736"/>
</dbReference>
<dbReference type="AlphaFoldDB" id="A0A2G2ZUH1"/>
<dbReference type="PANTHER" id="PTHR32108">
    <property type="entry name" value="DNA-DIRECTED RNA POLYMERASE SUBUNIT ALPHA"/>
    <property type="match status" value="1"/>
</dbReference>
<dbReference type="Proteomes" id="UP000222542">
    <property type="component" value="Unassembled WGS sequence"/>
</dbReference>
<organism evidence="1 2">
    <name type="scientific">Capsicum annuum</name>
    <name type="common">Capsicum pepper</name>
    <dbReference type="NCBI Taxonomy" id="4072"/>
    <lineage>
        <taxon>Eukaryota</taxon>
        <taxon>Viridiplantae</taxon>
        <taxon>Streptophyta</taxon>
        <taxon>Embryophyta</taxon>
        <taxon>Tracheophyta</taxon>
        <taxon>Spermatophyta</taxon>
        <taxon>Magnoliopsida</taxon>
        <taxon>eudicotyledons</taxon>
        <taxon>Gunneridae</taxon>
        <taxon>Pentapetalae</taxon>
        <taxon>asterids</taxon>
        <taxon>lamiids</taxon>
        <taxon>Solanales</taxon>
        <taxon>Solanaceae</taxon>
        <taxon>Solanoideae</taxon>
        <taxon>Capsiceae</taxon>
        <taxon>Capsicum</taxon>
    </lineage>
</organism>
<evidence type="ECO:0000313" key="2">
    <source>
        <dbReference type="Proteomes" id="UP000222542"/>
    </source>
</evidence>
<comment type="caution">
    <text evidence="1">The sequence shown here is derived from an EMBL/GenBank/DDBJ whole genome shotgun (WGS) entry which is preliminary data.</text>
</comment>
<dbReference type="STRING" id="4072.A0A2G2ZUH1"/>
<keyword evidence="2" id="KW-1185">Reference proteome</keyword>
<reference evidence="1 2" key="1">
    <citation type="journal article" date="2014" name="Nat. Genet.">
        <title>Genome sequence of the hot pepper provides insights into the evolution of pungency in Capsicum species.</title>
        <authorList>
            <person name="Kim S."/>
            <person name="Park M."/>
            <person name="Yeom S.I."/>
            <person name="Kim Y.M."/>
            <person name="Lee J.M."/>
            <person name="Lee H.A."/>
            <person name="Seo E."/>
            <person name="Choi J."/>
            <person name="Cheong K."/>
            <person name="Kim K.T."/>
            <person name="Jung K."/>
            <person name="Lee G.W."/>
            <person name="Oh S.K."/>
            <person name="Bae C."/>
            <person name="Kim S.B."/>
            <person name="Lee H.Y."/>
            <person name="Kim S.Y."/>
            <person name="Kim M.S."/>
            <person name="Kang B.C."/>
            <person name="Jo Y.D."/>
            <person name="Yang H.B."/>
            <person name="Jeong H.J."/>
            <person name="Kang W.H."/>
            <person name="Kwon J.K."/>
            <person name="Shin C."/>
            <person name="Lim J.Y."/>
            <person name="Park J.H."/>
            <person name="Huh J.H."/>
            <person name="Kim J.S."/>
            <person name="Kim B.D."/>
            <person name="Cohen O."/>
            <person name="Paran I."/>
            <person name="Suh M.C."/>
            <person name="Lee S.B."/>
            <person name="Kim Y.K."/>
            <person name="Shin Y."/>
            <person name="Noh S.J."/>
            <person name="Park J."/>
            <person name="Seo Y.S."/>
            <person name="Kwon S.Y."/>
            <person name="Kim H.A."/>
            <person name="Park J.M."/>
            <person name="Kim H.J."/>
            <person name="Choi S.B."/>
            <person name="Bosland P.W."/>
            <person name="Reeves G."/>
            <person name="Jo S.H."/>
            <person name="Lee B.W."/>
            <person name="Cho H.T."/>
            <person name="Choi H.S."/>
            <person name="Lee M.S."/>
            <person name="Yu Y."/>
            <person name="Do Choi Y."/>
            <person name="Park B.S."/>
            <person name="van Deynze A."/>
            <person name="Ashrafi H."/>
            <person name="Hill T."/>
            <person name="Kim W.T."/>
            <person name="Pai H.S."/>
            <person name="Ahn H.K."/>
            <person name="Yeam I."/>
            <person name="Giovannoni J.J."/>
            <person name="Rose J.K."/>
            <person name="Sorensen I."/>
            <person name="Lee S.J."/>
            <person name="Kim R.W."/>
            <person name="Choi I.Y."/>
            <person name="Choi B.S."/>
            <person name="Lim J.S."/>
            <person name="Lee Y.H."/>
            <person name="Choi D."/>
        </authorList>
    </citation>
    <scope>NUCLEOTIDE SEQUENCE [LARGE SCALE GENOMIC DNA]</scope>
    <source>
        <strain evidence="2">cv. CM334</strain>
    </source>
</reference>
<accession>A0A2G2ZUH1</accession>
<reference evidence="1 2" key="2">
    <citation type="journal article" date="2017" name="Genome Biol.">
        <title>New reference genome sequences of hot pepper reveal the massive evolution of plant disease-resistance genes by retroduplication.</title>
        <authorList>
            <person name="Kim S."/>
            <person name="Park J."/>
            <person name="Yeom S.I."/>
            <person name="Kim Y.M."/>
            <person name="Seo E."/>
            <person name="Kim K.T."/>
            <person name="Kim M.S."/>
            <person name="Lee J.M."/>
            <person name="Cheong K."/>
            <person name="Shin H.S."/>
            <person name="Kim S.B."/>
            <person name="Han K."/>
            <person name="Lee J."/>
            <person name="Park M."/>
            <person name="Lee H.A."/>
            <person name="Lee H.Y."/>
            <person name="Lee Y."/>
            <person name="Oh S."/>
            <person name="Lee J.H."/>
            <person name="Choi E."/>
            <person name="Choi E."/>
            <person name="Lee S.E."/>
            <person name="Jeon J."/>
            <person name="Kim H."/>
            <person name="Choi G."/>
            <person name="Song H."/>
            <person name="Lee J."/>
            <person name="Lee S.C."/>
            <person name="Kwon J.K."/>
            <person name="Lee H.Y."/>
            <person name="Koo N."/>
            <person name="Hong Y."/>
            <person name="Kim R.W."/>
            <person name="Kang W.H."/>
            <person name="Huh J.H."/>
            <person name="Kang B.C."/>
            <person name="Yang T.J."/>
            <person name="Lee Y.H."/>
            <person name="Bennetzen J.L."/>
            <person name="Choi D."/>
        </authorList>
    </citation>
    <scope>NUCLEOTIDE SEQUENCE [LARGE SCALE GENOMIC DNA]</scope>
    <source>
        <strain evidence="2">cv. CM334</strain>
    </source>
</reference>
<evidence type="ECO:0000313" key="1">
    <source>
        <dbReference type="EMBL" id="PHT85630.1"/>
    </source>
</evidence>
<gene>
    <name evidence="1" type="ORF">T459_07736</name>
</gene>
<dbReference type="EMBL" id="AYRZ02000003">
    <property type="protein sequence ID" value="PHT85630.1"/>
    <property type="molecule type" value="Genomic_DNA"/>
</dbReference>